<dbReference type="PANTHER" id="PTHR30250:SF28">
    <property type="entry name" value="POLYSACCHARIDE BIOSYNTHESIS PROTEIN"/>
    <property type="match status" value="1"/>
</dbReference>
<dbReference type="RefSeq" id="WP_059285913.1">
    <property type="nucleotide sequence ID" value="NZ_LNQU01000047.1"/>
</dbReference>
<evidence type="ECO:0000256" key="4">
    <source>
        <dbReference type="ARBA" id="ARBA00022989"/>
    </source>
</evidence>
<protein>
    <submittedName>
        <fullName evidence="7">O-antigen/teichoic acid export membrane protein</fullName>
    </submittedName>
</protein>
<sequence length="431" mass="47371">MLAKLKARLGQGGFARNVATLAGGAAVAQFLPVLFTPLLTRLYSPADFGVLTQFVAWLSNLVVIATWRYDMAVVLPEEESDAMRLMVLALLFNTLLLAVLSIPLLAAGPWIATRLHAPAMAPWLPLLPLGIWVAANNQIWTNWNNRQRRYSANAQGRMGQSAAMVTVQLAAGFGKLGALGLLLAQIAGQTASWLLQARQDWRALPQWLRTARAGGMGRILRRYREFPLVNTPHAFVVALQDSLMVQLLGILATAELMGHYGLVVRVLKLPAALLGQAVSQVLYRDLAEAHAKGHSLRPLLKKALLVLSALAIVPFLIIMAWGGPLFAFAFGEQWRDAGQIAATLTPSFFCMFLAAPCFMVPMVLSRQRQSLLFALLGVVVNLGSLGVVYWAGENAHQVFRLLSVTVSIYYIIYMVWVFRLCRQLEQDHAHS</sequence>
<keyword evidence="3 6" id="KW-0812">Transmembrane</keyword>
<evidence type="ECO:0000256" key="5">
    <source>
        <dbReference type="ARBA" id="ARBA00023136"/>
    </source>
</evidence>
<reference evidence="7 8" key="1">
    <citation type="submission" date="2018-05" db="EMBL/GenBank/DDBJ databases">
        <title>Genomic Encyclopedia of Type Strains, Phase IV (KMG-IV): sequencing the most valuable type-strain genomes for metagenomic binning, comparative biology and taxonomic classification.</title>
        <authorList>
            <person name="Goeker M."/>
        </authorList>
    </citation>
    <scope>NUCLEOTIDE SEQUENCE [LARGE SCALE GENOMIC DNA]</scope>
    <source>
        <strain evidence="7 8">DSM 25134</strain>
    </source>
</reference>
<gene>
    <name evidence="7" type="ORF">DFR38_13322</name>
</gene>
<dbReference type="PANTHER" id="PTHR30250">
    <property type="entry name" value="PST FAMILY PREDICTED COLANIC ACID TRANSPORTER"/>
    <property type="match status" value="1"/>
</dbReference>
<name>A0A318IUX7_9NEIS</name>
<dbReference type="Pfam" id="PF13440">
    <property type="entry name" value="Polysacc_synt_3"/>
    <property type="match status" value="1"/>
</dbReference>
<feature type="transmembrane region" description="Helical" evidence="6">
    <location>
        <begin position="398"/>
        <end position="418"/>
    </location>
</feature>
<organism evidence="7 8">
    <name type="scientific">Aquitalea magnusonii</name>
    <dbReference type="NCBI Taxonomy" id="332411"/>
    <lineage>
        <taxon>Bacteria</taxon>
        <taxon>Pseudomonadati</taxon>
        <taxon>Pseudomonadota</taxon>
        <taxon>Betaproteobacteria</taxon>
        <taxon>Neisseriales</taxon>
        <taxon>Chromobacteriaceae</taxon>
        <taxon>Aquitalea</taxon>
    </lineage>
</organism>
<keyword evidence="8" id="KW-1185">Reference proteome</keyword>
<comment type="subcellular location">
    <subcellularLocation>
        <location evidence="1">Cell membrane</location>
        <topology evidence="1">Multi-pass membrane protein</topology>
    </subcellularLocation>
</comment>
<dbReference type="InterPro" id="IPR050833">
    <property type="entry name" value="Poly_Biosynth_Transport"/>
</dbReference>
<accession>A0A318IUX7</accession>
<evidence type="ECO:0000313" key="8">
    <source>
        <dbReference type="Proteomes" id="UP000248395"/>
    </source>
</evidence>
<dbReference type="AlphaFoldDB" id="A0A318IUX7"/>
<proteinExistence type="predicted"/>
<feature type="transmembrane region" description="Helical" evidence="6">
    <location>
        <begin position="123"/>
        <end position="140"/>
    </location>
</feature>
<evidence type="ECO:0000256" key="1">
    <source>
        <dbReference type="ARBA" id="ARBA00004651"/>
    </source>
</evidence>
<evidence type="ECO:0000256" key="6">
    <source>
        <dbReference type="SAM" id="Phobius"/>
    </source>
</evidence>
<feature type="transmembrane region" description="Helical" evidence="6">
    <location>
        <begin position="87"/>
        <end position="111"/>
    </location>
</feature>
<keyword evidence="2" id="KW-1003">Cell membrane</keyword>
<feature type="transmembrane region" description="Helical" evidence="6">
    <location>
        <begin position="340"/>
        <end position="364"/>
    </location>
</feature>
<comment type="caution">
    <text evidence="7">The sequence shown here is derived from an EMBL/GenBank/DDBJ whole genome shotgun (WGS) entry which is preliminary data.</text>
</comment>
<keyword evidence="4 6" id="KW-1133">Transmembrane helix</keyword>
<evidence type="ECO:0000256" key="3">
    <source>
        <dbReference type="ARBA" id="ARBA00022692"/>
    </source>
</evidence>
<feature type="transmembrane region" description="Helical" evidence="6">
    <location>
        <begin position="48"/>
        <end position="67"/>
    </location>
</feature>
<feature type="transmembrane region" description="Helical" evidence="6">
    <location>
        <begin position="304"/>
        <end position="328"/>
    </location>
</feature>
<evidence type="ECO:0000313" key="7">
    <source>
        <dbReference type="EMBL" id="PXX38823.1"/>
    </source>
</evidence>
<feature type="transmembrane region" description="Helical" evidence="6">
    <location>
        <begin position="371"/>
        <end position="392"/>
    </location>
</feature>
<keyword evidence="5 6" id="KW-0472">Membrane</keyword>
<evidence type="ECO:0000256" key="2">
    <source>
        <dbReference type="ARBA" id="ARBA00022475"/>
    </source>
</evidence>
<dbReference type="Proteomes" id="UP000248395">
    <property type="component" value="Unassembled WGS sequence"/>
</dbReference>
<feature type="transmembrane region" description="Helical" evidence="6">
    <location>
        <begin position="21"/>
        <end position="42"/>
    </location>
</feature>
<dbReference type="GO" id="GO:0005886">
    <property type="term" value="C:plasma membrane"/>
    <property type="evidence" value="ECO:0007669"/>
    <property type="project" value="UniProtKB-SubCell"/>
</dbReference>
<dbReference type="EMBL" id="QJKC01000033">
    <property type="protein sequence ID" value="PXX38823.1"/>
    <property type="molecule type" value="Genomic_DNA"/>
</dbReference>